<organism evidence="1 2">
    <name type="scientific">Ophiocordyceps polyrhachis-furcata BCC 54312</name>
    <dbReference type="NCBI Taxonomy" id="1330021"/>
    <lineage>
        <taxon>Eukaryota</taxon>
        <taxon>Fungi</taxon>
        <taxon>Dikarya</taxon>
        <taxon>Ascomycota</taxon>
        <taxon>Pezizomycotina</taxon>
        <taxon>Sordariomycetes</taxon>
        <taxon>Hypocreomycetidae</taxon>
        <taxon>Hypocreales</taxon>
        <taxon>Ophiocordycipitaceae</taxon>
        <taxon>Ophiocordyceps</taxon>
    </lineage>
</organism>
<evidence type="ECO:0000313" key="1">
    <source>
        <dbReference type="EMBL" id="RCI10486.1"/>
    </source>
</evidence>
<accession>A0A367L7T5</accession>
<protein>
    <submittedName>
        <fullName evidence="1">Uncharacterized protein</fullName>
    </submittedName>
</protein>
<dbReference type="Proteomes" id="UP000253664">
    <property type="component" value="Unassembled WGS sequence"/>
</dbReference>
<gene>
    <name evidence="1" type="ORF">L249_4458</name>
</gene>
<proteinExistence type="predicted"/>
<dbReference type="EMBL" id="LKCN02000012">
    <property type="protein sequence ID" value="RCI10486.1"/>
    <property type="molecule type" value="Genomic_DNA"/>
</dbReference>
<dbReference type="AlphaFoldDB" id="A0A367L7T5"/>
<name>A0A367L7T5_9HYPO</name>
<keyword evidence="2" id="KW-1185">Reference proteome</keyword>
<evidence type="ECO:0000313" key="2">
    <source>
        <dbReference type="Proteomes" id="UP000253664"/>
    </source>
</evidence>
<sequence length="247" mass="26560">MAVGKMSRGLAAVAAAAKGPRLLTNRKLTAPIPLGRSAELAEYSRRPGMWGHRKAKLHALDGQPKAVFSTTNRDVLPPGGGGAGTSISSGRAVIENGGILFRRTLCLLAFDILPSDDSTELYLPYSITPQADSWKPGIRADIKFGIPLSVVYFPQSSVPITQGFEYLFLFIENHVVQIPVLVIPEGYPFESGAPQFFFFSPPSFDGRCRSSSTVTVIHTNITSELLLSTSQYFLGDDAATASPRSVA</sequence>
<comment type="caution">
    <text evidence="1">The sequence shown here is derived from an EMBL/GenBank/DDBJ whole genome shotgun (WGS) entry which is preliminary data.</text>
</comment>
<reference evidence="1 2" key="1">
    <citation type="journal article" date="2015" name="BMC Genomics">
        <title>Insights from the genome of Ophiocordyceps polyrhachis-furcata to pathogenicity and host specificity in insect fungi.</title>
        <authorList>
            <person name="Wichadakul D."/>
            <person name="Kobmoo N."/>
            <person name="Ingsriswang S."/>
            <person name="Tangphatsornruang S."/>
            <person name="Chantasingh D."/>
            <person name="Luangsa-ard J.J."/>
            <person name="Eurwilaichitr L."/>
        </authorList>
    </citation>
    <scope>NUCLEOTIDE SEQUENCE [LARGE SCALE GENOMIC DNA]</scope>
    <source>
        <strain evidence="1 2">BCC 54312</strain>
    </source>
</reference>